<name>A0A7D7QXG6_9ACTN</name>
<dbReference type="Gene3D" id="3.10.450.50">
    <property type="match status" value="1"/>
</dbReference>
<dbReference type="KEGG" id="gji:H1R19_10950"/>
<dbReference type="EMBL" id="CP059491">
    <property type="protein sequence ID" value="QMS99650.1"/>
    <property type="molecule type" value="Genomic_DNA"/>
</dbReference>
<keyword evidence="2" id="KW-1185">Reference proteome</keyword>
<accession>A0A7D7QXG6</accession>
<proteinExistence type="predicted"/>
<gene>
    <name evidence="1" type="ORF">H1R19_10950</name>
</gene>
<dbReference type="Proteomes" id="UP000515663">
    <property type="component" value="Chromosome"/>
</dbReference>
<organism evidence="1 2">
    <name type="scientific">Gordonia jinghuaiqii</name>
    <dbReference type="NCBI Taxonomy" id="2758710"/>
    <lineage>
        <taxon>Bacteria</taxon>
        <taxon>Bacillati</taxon>
        <taxon>Actinomycetota</taxon>
        <taxon>Actinomycetes</taxon>
        <taxon>Mycobacteriales</taxon>
        <taxon>Gordoniaceae</taxon>
        <taxon>Gordonia</taxon>
    </lineage>
</organism>
<protein>
    <recommendedName>
        <fullName evidence="3">SnoaL-like domain-containing protein</fullName>
    </recommendedName>
</protein>
<sequence length="75" mass="8617">MTKISSLAHLTVSDIDIFDVDENNVITRQVATFKREGADATLTLPMVEVYRFENEQIIEIDVFYKDTKAMIDYLA</sequence>
<dbReference type="SUPFAM" id="SSF54427">
    <property type="entry name" value="NTF2-like"/>
    <property type="match status" value="1"/>
</dbReference>
<dbReference type="InterPro" id="IPR032710">
    <property type="entry name" value="NTF2-like_dom_sf"/>
</dbReference>
<evidence type="ECO:0000313" key="1">
    <source>
        <dbReference type="EMBL" id="QMS99650.1"/>
    </source>
</evidence>
<dbReference type="AlphaFoldDB" id="A0A7D7QXG6"/>
<reference evidence="2" key="1">
    <citation type="submission" date="2020-07" db="EMBL/GenBank/DDBJ databases">
        <title>novel species isolated from the respiratory tract of Marmot.</title>
        <authorList>
            <person name="Zhang G."/>
        </authorList>
    </citation>
    <scope>NUCLEOTIDE SEQUENCE [LARGE SCALE GENOMIC DNA]</scope>
    <source>
        <strain evidence="2">686</strain>
    </source>
</reference>
<evidence type="ECO:0000313" key="2">
    <source>
        <dbReference type="Proteomes" id="UP000515663"/>
    </source>
</evidence>
<evidence type="ECO:0008006" key="3">
    <source>
        <dbReference type="Google" id="ProtNLM"/>
    </source>
</evidence>